<evidence type="ECO:0000313" key="1">
    <source>
        <dbReference type="EMBL" id="SVB93125.1"/>
    </source>
</evidence>
<proteinExistence type="predicted"/>
<organism evidence="1">
    <name type="scientific">marine metagenome</name>
    <dbReference type="NCBI Taxonomy" id="408172"/>
    <lineage>
        <taxon>unclassified sequences</taxon>
        <taxon>metagenomes</taxon>
        <taxon>ecological metagenomes</taxon>
    </lineage>
</organism>
<dbReference type="EMBL" id="UINC01064448">
    <property type="protein sequence ID" value="SVB93125.1"/>
    <property type="molecule type" value="Genomic_DNA"/>
</dbReference>
<dbReference type="PROSITE" id="PS51257">
    <property type="entry name" value="PROKAR_LIPOPROTEIN"/>
    <property type="match status" value="1"/>
</dbReference>
<reference evidence="1" key="1">
    <citation type="submission" date="2018-05" db="EMBL/GenBank/DDBJ databases">
        <authorList>
            <person name="Lanie J.A."/>
            <person name="Ng W.-L."/>
            <person name="Kazmierczak K.M."/>
            <person name="Andrzejewski T.M."/>
            <person name="Davidsen T.M."/>
            <person name="Wayne K.J."/>
            <person name="Tettelin H."/>
            <person name="Glass J.I."/>
            <person name="Rusch D."/>
            <person name="Podicherti R."/>
            <person name="Tsui H.-C.T."/>
            <person name="Winkler M.E."/>
        </authorList>
    </citation>
    <scope>NUCLEOTIDE SEQUENCE</scope>
</reference>
<dbReference type="AlphaFoldDB" id="A0A382I162"/>
<protein>
    <submittedName>
        <fullName evidence="1">Uncharacterized protein</fullName>
    </submittedName>
</protein>
<gene>
    <name evidence="1" type="ORF">METZ01_LOCUS245979</name>
</gene>
<sequence>MLNKILYIVLSISYFGIMGCSSLINTEPPYPKTEPPDPKLDKKIGRYFTDQPDVTDDYQIHFIYMLDQYGDDNEWDINGQMEKELLEMNEKMFELTGGKQKYKFDYRKDGKLDISFIRLDKRGTTYKGWGMNYPVYFAQKKGFNNPKKLYFSWVDFNHRKNGGNMGVNHGYLHLQNRHNSSKTKRIRLSLHELLHGQGFSWPCTKGDDGVHVAGMSIIGSQQSTHALEEKRHRTLGDMIYDHDNKGCPDLKDSVYLTPTSKNPYDPLPLMCNLATRSGHWSASFSGGRSNWNFKWPKRYDHKKFDESDNWKKEYYCNYQFSEYAELDWFKYWCPMGLFIWSENIDPITGTCK</sequence>
<name>A0A382I162_9ZZZZ</name>
<accession>A0A382I162</accession>